<name>A0A4P9ZUU9_9FUNG</name>
<proteinExistence type="inferred from homology"/>
<gene>
    <name evidence="4" type="ORF">BJ085DRAFT_20206</name>
</gene>
<dbReference type="SUPFAM" id="SSF54909">
    <property type="entry name" value="Dimeric alpha+beta barrel"/>
    <property type="match status" value="2"/>
</dbReference>
<dbReference type="EMBL" id="ML002508">
    <property type="protein sequence ID" value="RKP37335.1"/>
    <property type="molecule type" value="Genomic_DNA"/>
</dbReference>
<dbReference type="Proteomes" id="UP000268162">
    <property type="component" value="Unassembled WGS sequence"/>
</dbReference>
<feature type="region of interest" description="Disordered" evidence="2">
    <location>
        <begin position="1"/>
        <end position="31"/>
    </location>
</feature>
<dbReference type="Gene3D" id="3.30.70.100">
    <property type="match status" value="2"/>
</dbReference>
<dbReference type="InterPro" id="IPR012577">
    <property type="entry name" value="NIPSNAP"/>
</dbReference>
<comment type="similarity">
    <text evidence="1">Belongs to the NipSnap family.</text>
</comment>
<dbReference type="GO" id="GO:0000423">
    <property type="term" value="P:mitophagy"/>
    <property type="evidence" value="ECO:0007669"/>
    <property type="project" value="UniProtKB-ARBA"/>
</dbReference>
<organism evidence="4 5">
    <name type="scientific">Dimargaris cristalligena</name>
    <dbReference type="NCBI Taxonomy" id="215637"/>
    <lineage>
        <taxon>Eukaryota</taxon>
        <taxon>Fungi</taxon>
        <taxon>Fungi incertae sedis</taxon>
        <taxon>Zoopagomycota</taxon>
        <taxon>Kickxellomycotina</taxon>
        <taxon>Dimargaritomycetes</taxon>
        <taxon>Dimargaritales</taxon>
        <taxon>Dimargaritaceae</taxon>
        <taxon>Dimargaris</taxon>
    </lineage>
</organism>
<dbReference type="PANTHER" id="PTHR21017">
    <property type="entry name" value="NIPSNAP-RELATED"/>
    <property type="match status" value="1"/>
</dbReference>
<dbReference type="AlphaFoldDB" id="A0A4P9ZUU9"/>
<evidence type="ECO:0000313" key="4">
    <source>
        <dbReference type="EMBL" id="RKP37335.1"/>
    </source>
</evidence>
<reference evidence="5" key="1">
    <citation type="journal article" date="2018" name="Nat. Microbiol.">
        <title>Leveraging single-cell genomics to expand the fungal tree of life.</title>
        <authorList>
            <person name="Ahrendt S.R."/>
            <person name="Quandt C.A."/>
            <person name="Ciobanu D."/>
            <person name="Clum A."/>
            <person name="Salamov A."/>
            <person name="Andreopoulos B."/>
            <person name="Cheng J.F."/>
            <person name="Woyke T."/>
            <person name="Pelin A."/>
            <person name="Henrissat B."/>
            <person name="Reynolds N.K."/>
            <person name="Benny G.L."/>
            <person name="Smith M.E."/>
            <person name="James T.Y."/>
            <person name="Grigoriev I.V."/>
        </authorList>
    </citation>
    <scope>NUCLEOTIDE SEQUENCE [LARGE SCALE GENOMIC DNA]</scope>
    <source>
        <strain evidence="5">RSA 468</strain>
    </source>
</reference>
<accession>A0A4P9ZUU9</accession>
<dbReference type="InterPro" id="IPR011008">
    <property type="entry name" value="Dimeric_a/b-barrel"/>
</dbReference>
<dbReference type="STRING" id="215637.A0A4P9ZUU9"/>
<evidence type="ECO:0000256" key="2">
    <source>
        <dbReference type="SAM" id="MobiDB-lite"/>
    </source>
</evidence>
<dbReference type="GO" id="GO:0005739">
    <property type="term" value="C:mitochondrion"/>
    <property type="evidence" value="ECO:0007669"/>
    <property type="project" value="TreeGrafter"/>
</dbReference>
<dbReference type="InterPro" id="IPR051557">
    <property type="entry name" value="NipSnap_domain"/>
</dbReference>
<evidence type="ECO:0000259" key="3">
    <source>
        <dbReference type="Pfam" id="PF07978"/>
    </source>
</evidence>
<keyword evidence="5" id="KW-1185">Reference proteome</keyword>
<sequence length="285" mass="32686">MSGSFPRLAQRTPDSVDSTTTTTAGPENPAAVADVTLPKRASSLVSSILHGSPKAKQEARDTFSRLLARGKYVHEICEHSVKPDCHDEYVALISDFYPRLTRDMNPRVKLCGSWQTDVGRLDNFVHIWEYEGYPAHGELLHQLKTNSEYLEFQRHCMKLLARRNSQIMLEFAFWPTSPPVTTHGVYELRSYRLKPGNLLEWESNWRKGIECRKGLEHPIGAWFSQLGGLNQVHHMWAYPDLETRKRAREEAWSNDAWAQTVYNTVRLIDEMHASILSPLPFSPLK</sequence>
<evidence type="ECO:0000313" key="5">
    <source>
        <dbReference type="Proteomes" id="UP000268162"/>
    </source>
</evidence>
<evidence type="ECO:0000256" key="1">
    <source>
        <dbReference type="ARBA" id="ARBA00005291"/>
    </source>
</evidence>
<protein>
    <recommendedName>
        <fullName evidence="3">NIPSNAP domain-containing protein</fullName>
    </recommendedName>
</protein>
<dbReference type="FunFam" id="3.30.70.100:FF:000004">
    <property type="entry name" value="NIPSNAP family protein"/>
    <property type="match status" value="1"/>
</dbReference>
<dbReference type="Pfam" id="PF07978">
    <property type="entry name" value="NIPSNAP"/>
    <property type="match status" value="1"/>
</dbReference>
<dbReference type="PANTHER" id="PTHR21017:SF17">
    <property type="entry name" value="PROTEIN NIPSNAP"/>
    <property type="match status" value="1"/>
</dbReference>
<feature type="domain" description="NIPSNAP" evidence="3">
    <location>
        <begin position="186"/>
        <end position="283"/>
    </location>
</feature>